<accession>A0A139IAS2</accession>
<reference evidence="2 3" key="1">
    <citation type="submission" date="2015-07" db="EMBL/GenBank/DDBJ databases">
        <title>Comparative genomics of the Sigatoka disease complex on banana suggests a link between parallel evolutionary changes in Pseudocercospora fijiensis and Pseudocercospora eumusae and increased virulence on the banana host.</title>
        <authorList>
            <person name="Chang T.-C."/>
            <person name="Salvucci A."/>
            <person name="Crous P.W."/>
            <person name="Stergiopoulos I."/>
        </authorList>
    </citation>
    <scope>NUCLEOTIDE SEQUENCE [LARGE SCALE GENOMIC DNA]</scope>
    <source>
        <strain evidence="2 3">CBS 116634</strain>
    </source>
</reference>
<dbReference type="AlphaFoldDB" id="A0A139IAS2"/>
<proteinExistence type="predicted"/>
<sequence length="102" mass="11280">MSMARATESGGVYSASTTLSKHGSGARHATRLSKAWLPGCEHYVEDVSVVRQPLHIAQHHIRQRVQHYSPSRSIRIASHRIACIASDYFEERPSIMAAVALV</sequence>
<feature type="region of interest" description="Disordered" evidence="1">
    <location>
        <begin position="1"/>
        <end position="27"/>
    </location>
</feature>
<organism evidence="2 3">
    <name type="scientific">Pseudocercospora musae</name>
    <dbReference type="NCBI Taxonomy" id="113226"/>
    <lineage>
        <taxon>Eukaryota</taxon>
        <taxon>Fungi</taxon>
        <taxon>Dikarya</taxon>
        <taxon>Ascomycota</taxon>
        <taxon>Pezizomycotina</taxon>
        <taxon>Dothideomycetes</taxon>
        <taxon>Dothideomycetidae</taxon>
        <taxon>Mycosphaerellales</taxon>
        <taxon>Mycosphaerellaceae</taxon>
        <taxon>Pseudocercospora</taxon>
    </lineage>
</organism>
<dbReference type="Proteomes" id="UP000073492">
    <property type="component" value="Unassembled WGS sequence"/>
</dbReference>
<dbReference type="EMBL" id="LFZO01000183">
    <property type="protein sequence ID" value="KXT11756.1"/>
    <property type="molecule type" value="Genomic_DNA"/>
</dbReference>
<evidence type="ECO:0000313" key="2">
    <source>
        <dbReference type="EMBL" id="KXT11756.1"/>
    </source>
</evidence>
<comment type="caution">
    <text evidence="2">The sequence shown here is derived from an EMBL/GenBank/DDBJ whole genome shotgun (WGS) entry which is preliminary data.</text>
</comment>
<name>A0A139IAS2_9PEZI</name>
<evidence type="ECO:0000313" key="3">
    <source>
        <dbReference type="Proteomes" id="UP000073492"/>
    </source>
</evidence>
<keyword evidence="3" id="KW-1185">Reference proteome</keyword>
<protein>
    <submittedName>
        <fullName evidence="2">Uncharacterized protein</fullName>
    </submittedName>
</protein>
<evidence type="ECO:0000256" key="1">
    <source>
        <dbReference type="SAM" id="MobiDB-lite"/>
    </source>
</evidence>
<gene>
    <name evidence="2" type="ORF">AC579_1653</name>
</gene>